<accession>A0A1R3ISQ9</accession>
<organism evidence="1 2">
    <name type="scientific">Corchorus olitorius</name>
    <dbReference type="NCBI Taxonomy" id="93759"/>
    <lineage>
        <taxon>Eukaryota</taxon>
        <taxon>Viridiplantae</taxon>
        <taxon>Streptophyta</taxon>
        <taxon>Embryophyta</taxon>
        <taxon>Tracheophyta</taxon>
        <taxon>Spermatophyta</taxon>
        <taxon>Magnoliopsida</taxon>
        <taxon>eudicotyledons</taxon>
        <taxon>Gunneridae</taxon>
        <taxon>Pentapetalae</taxon>
        <taxon>rosids</taxon>
        <taxon>malvids</taxon>
        <taxon>Malvales</taxon>
        <taxon>Malvaceae</taxon>
        <taxon>Grewioideae</taxon>
        <taxon>Apeibeae</taxon>
        <taxon>Corchorus</taxon>
    </lineage>
</organism>
<dbReference type="Proteomes" id="UP000187203">
    <property type="component" value="Unassembled WGS sequence"/>
</dbReference>
<evidence type="ECO:0000313" key="2">
    <source>
        <dbReference type="Proteomes" id="UP000187203"/>
    </source>
</evidence>
<evidence type="ECO:0000313" key="1">
    <source>
        <dbReference type="EMBL" id="OMO85618.1"/>
    </source>
</evidence>
<gene>
    <name evidence="1" type="ORF">COLO4_21538</name>
</gene>
<reference evidence="2" key="1">
    <citation type="submission" date="2013-09" db="EMBL/GenBank/DDBJ databases">
        <title>Corchorus olitorius genome sequencing.</title>
        <authorList>
            <person name="Alam M."/>
            <person name="Haque M.S."/>
            <person name="Islam M.S."/>
            <person name="Emdad E.M."/>
            <person name="Islam M.M."/>
            <person name="Ahmed B."/>
            <person name="Halim A."/>
            <person name="Hossen Q.M.M."/>
            <person name="Hossain M.Z."/>
            <person name="Ahmed R."/>
            <person name="Khan M.M."/>
            <person name="Islam R."/>
            <person name="Rashid M.M."/>
            <person name="Khan S.A."/>
            <person name="Rahman M.S."/>
            <person name="Alam M."/>
            <person name="Yahiya A.S."/>
            <person name="Khan M.S."/>
            <person name="Azam M.S."/>
            <person name="Haque T."/>
            <person name="Lashkar M.Z.H."/>
            <person name="Akhand A.I."/>
            <person name="Morshed G."/>
            <person name="Roy S."/>
            <person name="Uddin K.S."/>
            <person name="Rabeya T."/>
            <person name="Hossain A.S."/>
            <person name="Chowdhury A."/>
            <person name="Snigdha A.R."/>
            <person name="Mortoza M.S."/>
            <person name="Matin S.A."/>
            <person name="Hoque S.M.E."/>
            <person name="Islam M.K."/>
            <person name="Roy D.K."/>
            <person name="Haider R."/>
            <person name="Moosa M.M."/>
            <person name="Elias S.M."/>
            <person name="Hasan A.M."/>
            <person name="Jahan S."/>
            <person name="Shafiuddin M."/>
            <person name="Mahmood N."/>
            <person name="Shommy N.S."/>
        </authorList>
    </citation>
    <scope>NUCLEOTIDE SEQUENCE [LARGE SCALE GENOMIC DNA]</scope>
    <source>
        <strain evidence="2">cv. O-4</strain>
    </source>
</reference>
<sequence>MARSEEAKVVSIRLFCWVFQKGHSVEKKVDWGG</sequence>
<keyword evidence="2" id="KW-1185">Reference proteome</keyword>
<comment type="caution">
    <text evidence="1">The sequence shown here is derived from an EMBL/GenBank/DDBJ whole genome shotgun (WGS) entry which is preliminary data.</text>
</comment>
<name>A0A1R3ISQ9_9ROSI</name>
<dbReference type="EMBL" id="AWUE01017687">
    <property type="protein sequence ID" value="OMO85618.1"/>
    <property type="molecule type" value="Genomic_DNA"/>
</dbReference>
<dbReference type="AlphaFoldDB" id="A0A1R3ISQ9"/>
<proteinExistence type="predicted"/>
<protein>
    <submittedName>
        <fullName evidence="1">Uncharacterized protein</fullName>
    </submittedName>
</protein>